<proteinExistence type="predicted"/>
<protein>
    <submittedName>
        <fullName evidence="2">Uncharacterized protein</fullName>
    </submittedName>
</protein>
<accession>A0AAV7V0F0</accession>
<gene>
    <name evidence="2" type="ORF">NDU88_004154</name>
</gene>
<dbReference type="AlphaFoldDB" id="A0AAV7V0F0"/>
<evidence type="ECO:0000313" key="2">
    <source>
        <dbReference type="EMBL" id="KAJ1194869.1"/>
    </source>
</evidence>
<organism evidence="2 3">
    <name type="scientific">Pleurodeles waltl</name>
    <name type="common">Iberian ribbed newt</name>
    <dbReference type="NCBI Taxonomy" id="8319"/>
    <lineage>
        <taxon>Eukaryota</taxon>
        <taxon>Metazoa</taxon>
        <taxon>Chordata</taxon>
        <taxon>Craniata</taxon>
        <taxon>Vertebrata</taxon>
        <taxon>Euteleostomi</taxon>
        <taxon>Amphibia</taxon>
        <taxon>Batrachia</taxon>
        <taxon>Caudata</taxon>
        <taxon>Salamandroidea</taxon>
        <taxon>Salamandridae</taxon>
        <taxon>Pleurodelinae</taxon>
        <taxon>Pleurodeles</taxon>
    </lineage>
</organism>
<name>A0AAV7V0F0_PLEWA</name>
<keyword evidence="1" id="KW-1133">Transmembrane helix</keyword>
<keyword evidence="1" id="KW-0472">Membrane</keyword>
<dbReference type="EMBL" id="JANPWB010000004">
    <property type="protein sequence ID" value="KAJ1194869.1"/>
    <property type="molecule type" value="Genomic_DNA"/>
</dbReference>
<reference evidence="2" key="1">
    <citation type="journal article" date="2022" name="bioRxiv">
        <title>Sequencing and chromosome-scale assembly of the giantPleurodeles waltlgenome.</title>
        <authorList>
            <person name="Brown T."/>
            <person name="Elewa A."/>
            <person name="Iarovenko S."/>
            <person name="Subramanian E."/>
            <person name="Araus A.J."/>
            <person name="Petzold A."/>
            <person name="Susuki M."/>
            <person name="Suzuki K.-i.T."/>
            <person name="Hayashi T."/>
            <person name="Toyoda A."/>
            <person name="Oliveira C."/>
            <person name="Osipova E."/>
            <person name="Leigh N.D."/>
            <person name="Simon A."/>
            <person name="Yun M.H."/>
        </authorList>
    </citation>
    <scope>NUCLEOTIDE SEQUENCE</scope>
    <source>
        <strain evidence="2">20211129_DDA</strain>
        <tissue evidence="2">Liver</tissue>
    </source>
</reference>
<sequence>MSGCKVSEHLCRKADRMSQTCDNVPHHTNTPGQPAKSRHMTVSTGRAGNLFRVGIQLASGDFVLTNRLQISQPPQDAHGRRLQKLFAIFGPGGGATLSSVILGYNML</sequence>
<evidence type="ECO:0000256" key="1">
    <source>
        <dbReference type="SAM" id="Phobius"/>
    </source>
</evidence>
<keyword evidence="3" id="KW-1185">Reference proteome</keyword>
<feature type="transmembrane region" description="Helical" evidence="1">
    <location>
        <begin position="85"/>
        <end position="104"/>
    </location>
</feature>
<keyword evidence="1" id="KW-0812">Transmembrane</keyword>
<dbReference type="Proteomes" id="UP001066276">
    <property type="component" value="Chromosome 2_2"/>
</dbReference>
<comment type="caution">
    <text evidence="2">The sequence shown here is derived from an EMBL/GenBank/DDBJ whole genome shotgun (WGS) entry which is preliminary data.</text>
</comment>
<evidence type="ECO:0000313" key="3">
    <source>
        <dbReference type="Proteomes" id="UP001066276"/>
    </source>
</evidence>